<protein>
    <recommendedName>
        <fullName evidence="2">DUF2157 domain-containing protein</fullName>
    </recommendedName>
</protein>
<evidence type="ECO:0000313" key="3">
    <source>
        <dbReference type="EMBL" id="ACJ27188.1"/>
    </source>
</evidence>
<keyword evidence="1" id="KW-0472">Membrane</keyword>
<dbReference type="KEGG" id="swp:swp_0354"/>
<dbReference type="Proteomes" id="UP000000753">
    <property type="component" value="Chromosome"/>
</dbReference>
<dbReference type="STRING" id="225849.swp_0354"/>
<feature type="transmembrane region" description="Helical" evidence="1">
    <location>
        <begin position="328"/>
        <end position="345"/>
    </location>
</feature>
<dbReference type="InterPro" id="IPR018677">
    <property type="entry name" value="DUF2157"/>
</dbReference>
<evidence type="ECO:0000256" key="1">
    <source>
        <dbReference type="SAM" id="Phobius"/>
    </source>
</evidence>
<dbReference type="OrthoDB" id="1120077at2"/>
<gene>
    <name evidence="3" type="ordered locus">swp_0354</name>
</gene>
<reference evidence="3 4" key="1">
    <citation type="journal article" date="2008" name="PLoS ONE">
        <title>Environmental adaptation: genomic analysis of the piezotolerant and psychrotolerant deep-sea iron reducing bacterium Shewanella piezotolerans WP3.</title>
        <authorList>
            <person name="Wang F."/>
            <person name="Wang J."/>
            <person name="Jian H."/>
            <person name="Zhang B."/>
            <person name="Li S."/>
            <person name="Wang F."/>
            <person name="Zeng X."/>
            <person name="Gao L."/>
            <person name="Bartlett D.H."/>
            <person name="Yu J."/>
            <person name="Hu S."/>
            <person name="Xiao X."/>
        </authorList>
    </citation>
    <scope>NUCLEOTIDE SEQUENCE [LARGE SCALE GENOMIC DNA]</scope>
    <source>
        <strain evidence="4">WP3 / JCM 13877</strain>
    </source>
</reference>
<evidence type="ECO:0000313" key="4">
    <source>
        <dbReference type="Proteomes" id="UP000000753"/>
    </source>
</evidence>
<dbReference type="EMBL" id="CP000472">
    <property type="protein sequence ID" value="ACJ27188.1"/>
    <property type="molecule type" value="Genomic_DNA"/>
</dbReference>
<feature type="transmembrane region" description="Helical" evidence="1">
    <location>
        <begin position="183"/>
        <end position="205"/>
    </location>
</feature>
<feature type="transmembrane region" description="Helical" evidence="1">
    <location>
        <begin position="135"/>
        <end position="155"/>
    </location>
</feature>
<accession>B8CHR2</accession>
<dbReference type="eggNOG" id="ENOG502Z8US">
    <property type="taxonomic scope" value="Bacteria"/>
</dbReference>
<evidence type="ECO:0000259" key="2">
    <source>
        <dbReference type="Pfam" id="PF09925"/>
    </source>
</evidence>
<feature type="transmembrane region" description="Helical" evidence="1">
    <location>
        <begin position="273"/>
        <end position="294"/>
    </location>
</feature>
<keyword evidence="1" id="KW-1133">Transmembrane helix</keyword>
<dbReference type="AlphaFoldDB" id="B8CHR2"/>
<organism evidence="3 4">
    <name type="scientific">Shewanella piezotolerans (strain WP3 / JCM 13877)</name>
    <dbReference type="NCBI Taxonomy" id="225849"/>
    <lineage>
        <taxon>Bacteria</taxon>
        <taxon>Pseudomonadati</taxon>
        <taxon>Pseudomonadota</taxon>
        <taxon>Gammaproteobacteria</taxon>
        <taxon>Alteromonadales</taxon>
        <taxon>Shewanellaceae</taxon>
        <taxon>Shewanella</taxon>
    </lineage>
</organism>
<feature type="transmembrane region" description="Helical" evidence="1">
    <location>
        <begin position="103"/>
        <end position="123"/>
    </location>
</feature>
<feature type="domain" description="DUF2157" evidence="2">
    <location>
        <begin position="53"/>
        <end position="183"/>
    </location>
</feature>
<sequence length="359" mass="40713">MQEKSLSVADAQQRVDQIHAFQQEMQQLEHDDVMAISVKQKSQLDGYHNQLLQRLAMVYDVDISSQSKQLSLGMKIASMLGALAMATSLFFLFYQFWGYINTPVQVAILVVAPVLLFLLSLKLAQTEQGSYYSKIAALVSLACFVLNLSMLGQIFNITPSPNAFAVWSAFAFLLAYACNARLLLFFAIVSFSGFIAMKLGSWSGMYWISFGERPENFLLPSLVIFLLPQFISQRAFTGFDSIYRVTAMIMLFLPMLILSNWGDISYLDWDAEIIEGTYQVCGFVISAAAIWLGVKRQWGAVTNTGNVFFILFLYTKFFDWWWQWMPKYIFFFILGLSALLALMVFKRIRSSNLNQGAAS</sequence>
<keyword evidence="4" id="KW-1185">Reference proteome</keyword>
<name>B8CHR2_SHEPW</name>
<feature type="transmembrane region" description="Helical" evidence="1">
    <location>
        <begin position="306"/>
        <end position="322"/>
    </location>
</feature>
<feature type="transmembrane region" description="Helical" evidence="1">
    <location>
        <begin position="76"/>
        <end position="97"/>
    </location>
</feature>
<dbReference type="Pfam" id="PF09925">
    <property type="entry name" value="DUF2157"/>
    <property type="match status" value="1"/>
</dbReference>
<keyword evidence="1" id="KW-0812">Transmembrane</keyword>
<feature type="transmembrane region" description="Helical" evidence="1">
    <location>
        <begin position="243"/>
        <end position="261"/>
    </location>
</feature>
<dbReference type="RefSeq" id="WP_020910570.1">
    <property type="nucleotide sequence ID" value="NC_011566.1"/>
</dbReference>
<dbReference type="HOGENOM" id="CLU_773539_0_0_6"/>
<proteinExistence type="predicted"/>